<keyword evidence="3" id="KW-1185">Reference proteome</keyword>
<evidence type="ECO:0000259" key="1">
    <source>
        <dbReference type="SMART" id="SM00829"/>
    </source>
</evidence>
<gene>
    <name evidence="2" type="ORF">PG994_008161</name>
</gene>
<protein>
    <submittedName>
        <fullName evidence="2">Polyketide synthase</fullName>
    </submittedName>
</protein>
<comment type="caution">
    <text evidence="2">The sequence shown here is derived from an EMBL/GenBank/DDBJ whole genome shotgun (WGS) entry which is preliminary data.</text>
</comment>
<dbReference type="Gene3D" id="3.90.180.10">
    <property type="entry name" value="Medium-chain alcohol dehydrogenases, catalytic domain"/>
    <property type="match status" value="1"/>
</dbReference>
<dbReference type="InterPro" id="IPR036291">
    <property type="entry name" value="NAD(P)-bd_dom_sf"/>
</dbReference>
<proteinExistence type="predicted"/>
<sequence length="382" mass="41206">MPSNTLNRQICRSQETVTEFESFIHSRVPLKLDEQKESAAQAIFVEDGSDRETLPDGFVEIQPKAFGVVSNAKGETPVNEYAGIIVATGLGVSTLKVGDRVVGWTEAFYANRPRVPALQVQLLPDQTPFTVAAALPVSFMTACHALISIADIQPGQLILVDGAASEVGQAAAAVARHLGASVIAAVGSSDEAKFLEDSFQMVSTHIVARNSPFVKEQLRKVISGSGVDVVLGCVRSPVPDGIMKMLKPFGTLVQIRSRGNNQPPNGTVSTFDLGSLLKSNPQKASWLLKQVVQCINQGLPLSPLKMVTLPMDGFEEALKQSRHDSMSKYVVQVEDDSIVKSARPAHTLPRLEPNATYVIAGGLGDWDEGCYGLWRRLERDTS</sequence>
<reference evidence="2 3" key="1">
    <citation type="submission" date="2023-01" db="EMBL/GenBank/DDBJ databases">
        <title>Analysis of 21 Apiospora genomes using comparative genomics revels a genus with tremendous synthesis potential of carbohydrate active enzymes and secondary metabolites.</title>
        <authorList>
            <person name="Sorensen T."/>
        </authorList>
    </citation>
    <scope>NUCLEOTIDE SEQUENCE [LARGE SCALE GENOMIC DNA]</scope>
    <source>
        <strain evidence="2 3">CBS 135458</strain>
    </source>
</reference>
<name>A0ABR1US92_9PEZI</name>
<dbReference type="SUPFAM" id="SSF50129">
    <property type="entry name" value="GroES-like"/>
    <property type="match status" value="1"/>
</dbReference>
<dbReference type="PANTHER" id="PTHR43677:SF4">
    <property type="entry name" value="QUINONE OXIDOREDUCTASE-LIKE PROTEIN 2"/>
    <property type="match status" value="1"/>
</dbReference>
<dbReference type="CDD" id="cd05195">
    <property type="entry name" value="enoyl_red"/>
    <property type="match status" value="1"/>
</dbReference>
<feature type="domain" description="Enoyl reductase (ER)" evidence="1">
    <location>
        <begin position="37"/>
        <end position="331"/>
    </location>
</feature>
<evidence type="ECO:0000313" key="3">
    <source>
        <dbReference type="Proteomes" id="UP001480595"/>
    </source>
</evidence>
<dbReference type="SUPFAM" id="SSF51735">
    <property type="entry name" value="NAD(P)-binding Rossmann-fold domains"/>
    <property type="match status" value="1"/>
</dbReference>
<dbReference type="InterPro" id="IPR011032">
    <property type="entry name" value="GroES-like_sf"/>
</dbReference>
<dbReference type="Pfam" id="PF00107">
    <property type="entry name" value="ADH_zinc_N"/>
    <property type="match status" value="1"/>
</dbReference>
<dbReference type="InterPro" id="IPR051397">
    <property type="entry name" value="Zn-ADH-like_protein"/>
</dbReference>
<organism evidence="2 3">
    <name type="scientific">Apiospora phragmitis</name>
    <dbReference type="NCBI Taxonomy" id="2905665"/>
    <lineage>
        <taxon>Eukaryota</taxon>
        <taxon>Fungi</taxon>
        <taxon>Dikarya</taxon>
        <taxon>Ascomycota</taxon>
        <taxon>Pezizomycotina</taxon>
        <taxon>Sordariomycetes</taxon>
        <taxon>Xylariomycetidae</taxon>
        <taxon>Amphisphaeriales</taxon>
        <taxon>Apiosporaceae</taxon>
        <taxon>Apiospora</taxon>
    </lineage>
</organism>
<dbReference type="InterPro" id="IPR020843">
    <property type="entry name" value="ER"/>
</dbReference>
<dbReference type="EMBL" id="JAQQWL010000008">
    <property type="protein sequence ID" value="KAK8061795.1"/>
    <property type="molecule type" value="Genomic_DNA"/>
</dbReference>
<dbReference type="RefSeq" id="XP_066715057.1">
    <property type="nucleotide sequence ID" value="XM_066859570.1"/>
</dbReference>
<dbReference type="SMART" id="SM00829">
    <property type="entry name" value="PKS_ER"/>
    <property type="match status" value="1"/>
</dbReference>
<dbReference type="InterPro" id="IPR013149">
    <property type="entry name" value="ADH-like_C"/>
</dbReference>
<dbReference type="PANTHER" id="PTHR43677">
    <property type="entry name" value="SHORT-CHAIN DEHYDROGENASE/REDUCTASE"/>
    <property type="match status" value="1"/>
</dbReference>
<accession>A0ABR1US92</accession>
<evidence type="ECO:0000313" key="2">
    <source>
        <dbReference type="EMBL" id="KAK8061795.1"/>
    </source>
</evidence>
<dbReference type="GeneID" id="92092633"/>
<dbReference type="Proteomes" id="UP001480595">
    <property type="component" value="Unassembled WGS sequence"/>
</dbReference>